<protein>
    <recommendedName>
        <fullName evidence="4">DUF4350 domain-containing protein</fullName>
    </recommendedName>
</protein>
<feature type="transmembrane region" description="Helical" evidence="1">
    <location>
        <begin position="12"/>
        <end position="34"/>
    </location>
</feature>
<evidence type="ECO:0000313" key="2">
    <source>
        <dbReference type="EMBL" id="TXC64127.1"/>
    </source>
</evidence>
<comment type="caution">
    <text evidence="2">The sequence shown here is derived from an EMBL/GenBank/DDBJ whole genome shotgun (WGS) entry which is preliminary data.</text>
</comment>
<evidence type="ECO:0000256" key="1">
    <source>
        <dbReference type="SAM" id="Phobius"/>
    </source>
</evidence>
<keyword evidence="1" id="KW-0472">Membrane</keyword>
<accession>A0A5C6TUW1</accession>
<feature type="transmembrane region" description="Helical" evidence="1">
    <location>
        <begin position="274"/>
        <end position="294"/>
    </location>
</feature>
<reference evidence="2 3" key="1">
    <citation type="journal article" date="2015" name="J. Microbiol.">
        <title>Sphingosinicella ginsenosidimutans sp. nov., with ginsenoside converting activity.</title>
        <authorList>
            <person name="Kim J.K."/>
            <person name="Kang M.S."/>
            <person name="Park S.C."/>
            <person name="Kim K.M."/>
            <person name="Choi K."/>
            <person name="Yoon M.H."/>
            <person name="Im W.T."/>
        </authorList>
    </citation>
    <scope>NUCLEOTIDE SEQUENCE [LARGE SCALE GENOMIC DNA]</scope>
    <source>
        <strain evidence="2 3">BS-11</strain>
    </source>
</reference>
<dbReference type="AlphaFoldDB" id="A0A5C6TUW1"/>
<dbReference type="RefSeq" id="WP_147043533.1">
    <property type="nucleotide sequence ID" value="NZ_BAABIR010000001.1"/>
</dbReference>
<evidence type="ECO:0000313" key="3">
    <source>
        <dbReference type="Proteomes" id="UP000321249"/>
    </source>
</evidence>
<dbReference type="OrthoDB" id="7198805at2"/>
<keyword evidence="1" id="KW-0812">Transmembrane</keyword>
<name>A0A5C6TUW1_9SPHN</name>
<sequence length="404" mass="43047">MSARGQPFDPTVVVGIIVAGLIAFGALILLLAFGSDLNRPGTGSPGRGHALSRSAIGFSGLVALAGEFREVRLVRDPADLDDENLVVVTLEPLGSPGDFERLLDRRGSRPTLVILPKWATVADPRHRGWVRSIGPGAGAIGARLLGKDVGIDIARNTDRARVEGRSFLRGLSIAAPESPQIITADNLEPLLTLPDGATLLARLPNRAIYVAADPDLFDNLGLKNPETARAALRILDELNETGARRIDFDLTMNGEGGVEERHPNMLRTAFGPPFLAMTLAMLVAALLAGLHGAVRFGPARRAARALPFGKSALVENSAGLIRLARREPSLGGAYAAVLRHEAARAAAAPQWLSDEQLDAYLDRLTRPGAEPFSTLAARLGEAQDRAGLIEAARALFQWKKDAIR</sequence>
<evidence type="ECO:0008006" key="4">
    <source>
        <dbReference type="Google" id="ProtNLM"/>
    </source>
</evidence>
<organism evidence="2 3">
    <name type="scientific">Allosphingosinicella ginsenosidimutans</name>
    <dbReference type="NCBI Taxonomy" id="1176539"/>
    <lineage>
        <taxon>Bacteria</taxon>
        <taxon>Pseudomonadati</taxon>
        <taxon>Pseudomonadota</taxon>
        <taxon>Alphaproteobacteria</taxon>
        <taxon>Sphingomonadales</taxon>
        <taxon>Sphingomonadaceae</taxon>
        <taxon>Allosphingosinicella</taxon>
    </lineage>
</organism>
<dbReference type="EMBL" id="VOQQ01000001">
    <property type="protein sequence ID" value="TXC64127.1"/>
    <property type="molecule type" value="Genomic_DNA"/>
</dbReference>
<proteinExistence type="predicted"/>
<gene>
    <name evidence="2" type="ORF">FRZ32_10940</name>
</gene>
<keyword evidence="1" id="KW-1133">Transmembrane helix</keyword>
<dbReference type="Proteomes" id="UP000321249">
    <property type="component" value="Unassembled WGS sequence"/>
</dbReference>
<keyword evidence="3" id="KW-1185">Reference proteome</keyword>